<dbReference type="Proteomes" id="UP000215616">
    <property type="component" value="Unassembled WGS sequence"/>
</dbReference>
<dbReference type="AlphaFoldDB" id="A0A258CS01"/>
<dbReference type="EMBL" id="NCDQ01000511">
    <property type="protein sequence ID" value="OYW98399.1"/>
    <property type="molecule type" value="Genomic_DNA"/>
</dbReference>
<evidence type="ECO:0000256" key="1">
    <source>
        <dbReference type="SAM" id="MobiDB-lite"/>
    </source>
</evidence>
<comment type="caution">
    <text evidence="2">The sequence shown here is derived from an EMBL/GenBank/DDBJ whole genome shotgun (WGS) entry which is preliminary data.</text>
</comment>
<gene>
    <name evidence="2" type="ORF">B7Z12_19965</name>
</gene>
<reference evidence="2 3" key="1">
    <citation type="submission" date="2017-03" db="EMBL/GenBank/DDBJ databases">
        <title>Lifting the veil on microbial sulfur biogeochemistry in mining wastewaters.</title>
        <authorList>
            <person name="Kantor R.S."/>
            <person name="Colenbrander Nelson T."/>
            <person name="Marshall S."/>
            <person name="Bennett D."/>
            <person name="Apte S."/>
            <person name="Camacho D."/>
            <person name="Thomas B.C."/>
            <person name="Warren L.A."/>
            <person name="Banfield J.F."/>
        </authorList>
    </citation>
    <scope>NUCLEOTIDE SEQUENCE [LARGE SCALE GENOMIC DNA]</scope>
    <source>
        <strain evidence="2">32-67-7</strain>
    </source>
</reference>
<feature type="non-terminal residue" evidence="2">
    <location>
        <position position="1"/>
    </location>
</feature>
<evidence type="ECO:0000313" key="2">
    <source>
        <dbReference type="EMBL" id="OYW98399.1"/>
    </source>
</evidence>
<evidence type="ECO:0000313" key="3">
    <source>
        <dbReference type="Proteomes" id="UP000215616"/>
    </source>
</evidence>
<sequence>NVSAVATTLFLGGWRAPWPISAIGGGYFGDAAAHDPRTQHAHSRCDRQPASRTPDHRRLLHIQIPRGV</sequence>
<protein>
    <submittedName>
        <fullName evidence="2">Uncharacterized protein</fullName>
    </submittedName>
</protein>
<feature type="region of interest" description="Disordered" evidence="1">
    <location>
        <begin position="34"/>
        <end position="55"/>
    </location>
</feature>
<name>A0A258CS01_CAUVI</name>
<proteinExistence type="predicted"/>
<organism evidence="2 3">
    <name type="scientific">Caulobacter vibrioides</name>
    <name type="common">Caulobacter crescentus</name>
    <dbReference type="NCBI Taxonomy" id="155892"/>
    <lineage>
        <taxon>Bacteria</taxon>
        <taxon>Pseudomonadati</taxon>
        <taxon>Pseudomonadota</taxon>
        <taxon>Alphaproteobacteria</taxon>
        <taxon>Caulobacterales</taxon>
        <taxon>Caulobacteraceae</taxon>
        <taxon>Caulobacter</taxon>
    </lineage>
</organism>
<accession>A0A258CS01</accession>